<evidence type="ECO:0000313" key="1">
    <source>
        <dbReference type="EMBL" id="KAJ2980600.1"/>
    </source>
</evidence>
<dbReference type="Proteomes" id="UP001144978">
    <property type="component" value="Unassembled WGS sequence"/>
</dbReference>
<gene>
    <name evidence="1" type="ORF">NUW54_g10983</name>
</gene>
<proteinExistence type="predicted"/>
<organism evidence="1 2">
    <name type="scientific">Trametes sanguinea</name>
    <dbReference type="NCBI Taxonomy" id="158606"/>
    <lineage>
        <taxon>Eukaryota</taxon>
        <taxon>Fungi</taxon>
        <taxon>Dikarya</taxon>
        <taxon>Basidiomycota</taxon>
        <taxon>Agaricomycotina</taxon>
        <taxon>Agaricomycetes</taxon>
        <taxon>Polyporales</taxon>
        <taxon>Polyporaceae</taxon>
        <taxon>Trametes</taxon>
    </lineage>
</organism>
<dbReference type="EMBL" id="JANSHE010004132">
    <property type="protein sequence ID" value="KAJ2980600.1"/>
    <property type="molecule type" value="Genomic_DNA"/>
</dbReference>
<sequence length="142" mass="14578">MDNLATAIIPTLGRGSHNTEEGSEKTGAASSLHEVEPGLQVEQPHRVDLSVDGMTCASCINTITALLSDIPGVSDIVVSLLGKSATAVVQNRGLVPQLAEAIDDAGYEAVVVSIQPLQAGTSATDTPEARTLSLLVKGMSSQ</sequence>
<reference evidence="1" key="1">
    <citation type="submission" date="2022-08" db="EMBL/GenBank/DDBJ databases">
        <title>Genome Sequence of Pycnoporus sanguineus.</title>
        <authorList>
            <person name="Buettner E."/>
        </authorList>
    </citation>
    <scope>NUCLEOTIDE SEQUENCE</scope>
    <source>
        <strain evidence="1">CG-C14</strain>
    </source>
</reference>
<evidence type="ECO:0000313" key="2">
    <source>
        <dbReference type="Proteomes" id="UP001144978"/>
    </source>
</evidence>
<accession>A0ACC1NMR0</accession>
<comment type="caution">
    <text evidence="1">The sequence shown here is derived from an EMBL/GenBank/DDBJ whole genome shotgun (WGS) entry which is preliminary data.</text>
</comment>
<name>A0ACC1NMR0_9APHY</name>
<protein>
    <submittedName>
        <fullName evidence="1">Uncharacterized protein</fullName>
    </submittedName>
</protein>
<keyword evidence="2" id="KW-1185">Reference proteome</keyword>